<comment type="caution">
    <text evidence="3">The sequence shown here is derived from an EMBL/GenBank/DDBJ whole genome shotgun (WGS) entry which is preliminary data.</text>
</comment>
<dbReference type="Proteomes" id="UP000765509">
    <property type="component" value="Unassembled WGS sequence"/>
</dbReference>
<keyword evidence="2" id="KW-0732">Signal</keyword>
<sequence length="444" mass="49864">MKLFTVVVLSCPLSSFVLYARPTPAFSRLFKYLPKIGKGAEDSRAATPAKGLQRSPNIGADQLDPQGNLKYYPPPPKPNARRKSFSDLVEAQQGQPVLPPLPRRKSFSEFTEGREYEGTGSEWPKPSSLADPNLGASSSKSKSVIKSSRAIIRALNPRAYERLERVAKAKEVLDTPAQHILKPEEFQLTFMKTKTVSDKVSELEAVCKRLRDSNIERQIAEWDQWVKVFGEIMNLNSKDMQAPQLEAQMQVELFDFQIFEMRAAEINKRKFVPNLSLMQLQGKLASRLTKQPLTNIPTKQFSQHPVDILMLPAYRSIHKVIKNPQNVFKQQIDQLLQAPDAKTLQRTWNTLVVSSYLAKTETFTREKALVVGALCYAYELALHASNNPAEATMHEWQAEKILKLFGDLSEGSLLPSFPGPLSRRILFERMGSNPANLVKAGATG</sequence>
<protein>
    <submittedName>
        <fullName evidence="3">Uncharacterized protein</fullName>
    </submittedName>
</protein>
<gene>
    <name evidence="3" type="ORF">O181_011003</name>
</gene>
<dbReference type="EMBL" id="AVOT02002716">
    <property type="protein sequence ID" value="MBW0471288.1"/>
    <property type="molecule type" value="Genomic_DNA"/>
</dbReference>
<keyword evidence="4" id="KW-1185">Reference proteome</keyword>
<accession>A0A9Q3BU27</accession>
<dbReference type="AlphaFoldDB" id="A0A9Q3BU27"/>
<feature type="signal peptide" evidence="2">
    <location>
        <begin position="1"/>
        <end position="19"/>
    </location>
</feature>
<proteinExistence type="predicted"/>
<feature type="region of interest" description="Disordered" evidence="1">
    <location>
        <begin position="41"/>
        <end position="141"/>
    </location>
</feature>
<name>A0A9Q3BU27_9BASI</name>
<evidence type="ECO:0000256" key="1">
    <source>
        <dbReference type="SAM" id="MobiDB-lite"/>
    </source>
</evidence>
<feature type="chain" id="PRO_5040377668" evidence="2">
    <location>
        <begin position="20"/>
        <end position="444"/>
    </location>
</feature>
<evidence type="ECO:0000313" key="3">
    <source>
        <dbReference type="EMBL" id="MBW0471288.1"/>
    </source>
</evidence>
<organism evidence="3 4">
    <name type="scientific">Austropuccinia psidii MF-1</name>
    <dbReference type="NCBI Taxonomy" id="1389203"/>
    <lineage>
        <taxon>Eukaryota</taxon>
        <taxon>Fungi</taxon>
        <taxon>Dikarya</taxon>
        <taxon>Basidiomycota</taxon>
        <taxon>Pucciniomycotina</taxon>
        <taxon>Pucciniomycetes</taxon>
        <taxon>Pucciniales</taxon>
        <taxon>Sphaerophragmiaceae</taxon>
        <taxon>Austropuccinia</taxon>
    </lineage>
</organism>
<evidence type="ECO:0000313" key="4">
    <source>
        <dbReference type="Proteomes" id="UP000765509"/>
    </source>
</evidence>
<reference evidence="3" key="1">
    <citation type="submission" date="2021-03" db="EMBL/GenBank/DDBJ databases">
        <title>Draft genome sequence of rust myrtle Austropuccinia psidii MF-1, a brazilian biotype.</title>
        <authorList>
            <person name="Quecine M.C."/>
            <person name="Pachon D.M.R."/>
            <person name="Bonatelli M.L."/>
            <person name="Correr F.H."/>
            <person name="Franceschini L.M."/>
            <person name="Leite T.F."/>
            <person name="Margarido G.R.A."/>
            <person name="Almeida C.A."/>
            <person name="Ferrarezi J.A."/>
            <person name="Labate C.A."/>
        </authorList>
    </citation>
    <scope>NUCLEOTIDE SEQUENCE</scope>
    <source>
        <strain evidence="3">MF-1</strain>
    </source>
</reference>
<evidence type="ECO:0000256" key="2">
    <source>
        <dbReference type="SAM" id="SignalP"/>
    </source>
</evidence>